<organism evidence="1 2">
    <name type="scientific">Xanthomonas cannabis pv. phaseoli</name>
    <dbReference type="NCBI Taxonomy" id="1885902"/>
    <lineage>
        <taxon>Bacteria</taxon>
        <taxon>Pseudomonadati</taxon>
        <taxon>Pseudomonadota</taxon>
        <taxon>Gammaproteobacteria</taxon>
        <taxon>Lysobacterales</taxon>
        <taxon>Lysobacteraceae</taxon>
        <taxon>Xanthomonas</taxon>
    </lineage>
</organism>
<protein>
    <recommendedName>
        <fullName evidence="3">Secreted protein</fullName>
    </recommendedName>
</protein>
<name>A0AB34PCN6_9XANT</name>
<dbReference type="Proteomes" id="UP000029879">
    <property type="component" value="Unassembled WGS sequence"/>
</dbReference>
<sequence length="74" mass="8493">MAKLRLLCQAATFFLHITIECALEQPILLSSNSFLLRFIFITVNLRASFFEHVLFRSIGNRSRIRFFADLISGG</sequence>
<accession>A0AB34PCN6</accession>
<evidence type="ECO:0008006" key="3">
    <source>
        <dbReference type="Google" id="ProtNLM"/>
    </source>
</evidence>
<dbReference type="EMBL" id="JRQI01000005">
    <property type="protein sequence ID" value="KGK59452.1"/>
    <property type="molecule type" value="Genomic_DNA"/>
</dbReference>
<evidence type="ECO:0000313" key="2">
    <source>
        <dbReference type="Proteomes" id="UP000029879"/>
    </source>
</evidence>
<gene>
    <name evidence="1" type="ORF">NC00_01675</name>
</gene>
<reference evidence="1 2" key="1">
    <citation type="submission" date="2014-10" db="EMBL/GenBank/DDBJ databases">
        <title>Genome sequence of a Xanthomonas strain that is pathogenic on beans.</title>
        <authorList>
            <person name="Aritua V."/>
            <person name="Sapp M."/>
            <person name="Harrison J."/>
            <person name="Smith J."/>
            <person name="Studholme D."/>
        </authorList>
    </citation>
    <scope>NUCLEOTIDE SEQUENCE [LARGE SCALE GENOMIC DNA]</scope>
    <source>
        <strain evidence="1 2">Nyagatare</strain>
    </source>
</reference>
<comment type="caution">
    <text evidence="1">The sequence shown here is derived from an EMBL/GenBank/DDBJ whole genome shotgun (WGS) entry which is preliminary data.</text>
</comment>
<dbReference type="AlphaFoldDB" id="A0AB34PCN6"/>
<evidence type="ECO:0000313" key="1">
    <source>
        <dbReference type="EMBL" id="KGK59452.1"/>
    </source>
</evidence>
<proteinExistence type="predicted"/>